<dbReference type="GO" id="GO:0003677">
    <property type="term" value="F:DNA binding"/>
    <property type="evidence" value="ECO:0007669"/>
    <property type="project" value="UniProtKB-UniRule"/>
</dbReference>
<sequence length="165" mass="19370">MLNSSNETIKNGILLEFAKTIELFELSPLEARVFTILYMEAQPLTLDELSEALGKSKTSMSNSVRSLVDLNLVKRVWKKGVRKDLYQANSQLFKHFMNSYLKKWLDATSDRKDALLEIKGQIEQITTDERNRDLEKRLLQIMQFHKQLEEFFYEASQIKKDDYRG</sequence>
<dbReference type="InterPro" id="IPR052362">
    <property type="entry name" value="HTH-GbsR_regulator"/>
</dbReference>
<dbReference type="Proteomes" id="UP000637359">
    <property type="component" value="Unassembled WGS sequence"/>
</dbReference>
<accession>A0A923L587</accession>
<comment type="caution">
    <text evidence="6">The sequence shown here is derived from an EMBL/GenBank/DDBJ whole genome shotgun (WGS) entry which is preliminary data.</text>
</comment>
<dbReference type="RefSeq" id="WP_186869327.1">
    <property type="nucleotide sequence ID" value="NZ_JACOOL010000004.1"/>
</dbReference>
<dbReference type="EMBL" id="JACOOL010000004">
    <property type="protein sequence ID" value="MBC5636625.1"/>
    <property type="molecule type" value="Genomic_DNA"/>
</dbReference>
<evidence type="ECO:0000259" key="5">
    <source>
        <dbReference type="Pfam" id="PF01978"/>
    </source>
</evidence>
<keyword evidence="7" id="KW-1185">Reference proteome</keyword>
<name>A0A923L587_9BACI</name>
<keyword evidence="3 4" id="KW-0804">Transcription</keyword>
<dbReference type="Pfam" id="PF01978">
    <property type="entry name" value="TrmB"/>
    <property type="match status" value="1"/>
</dbReference>
<feature type="domain" description="Transcription regulator TrmB N-terminal" evidence="5">
    <location>
        <begin position="24"/>
        <end position="87"/>
    </location>
</feature>
<dbReference type="PANTHER" id="PTHR38465:SF1">
    <property type="entry name" value="HTH-TYPE TRANSCRIPTIONAL REGULATOR MJ1563-RELATED"/>
    <property type="match status" value="1"/>
</dbReference>
<dbReference type="InterPro" id="IPR036390">
    <property type="entry name" value="WH_DNA-bd_sf"/>
</dbReference>
<dbReference type="Gene3D" id="1.10.10.10">
    <property type="entry name" value="Winged helix-like DNA-binding domain superfamily/Winged helix DNA-binding domain"/>
    <property type="match status" value="1"/>
</dbReference>
<organism evidence="6 7">
    <name type="scientific">Ornithinibacillus hominis</name>
    <dbReference type="NCBI Taxonomy" id="2763055"/>
    <lineage>
        <taxon>Bacteria</taxon>
        <taxon>Bacillati</taxon>
        <taxon>Bacillota</taxon>
        <taxon>Bacilli</taxon>
        <taxon>Bacillales</taxon>
        <taxon>Bacillaceae</taxon>
        <taxon>Ornithinibacillus</taxon>
    </lineage>
</organism>
<evidence type="ECO:0000313" key="6">
    <source>
        <dbReference type="EMBL" id="MBC5636625.1"/>
    </source>
</evidence>
<evidence type="ECO:0000256" key="3">
    <source>
        <dbReference type="ARBA" id="ARBA00023163"/>
    </source>
</evidence>
<dbReference type="AlphaFoldDB" id="A0A923L587"/>
<evidence type="ECO:0000256" key="4">
    <source>
        <dbReference type="PIRNR" id="PIRNR006707"/>
    </source>
</evidence>
<keyword evidence="2 4" id="KW-0238">DNA-binding</keyword>
<keyword evidence="1 4" id="KW-0805">Transcription regulation</keyword>
<proteinExistence type="inferred from homology"/>
<protein>
    <recommendedName>
        <fullName evidence="4">HTH-type transcriptional regulator</fullName>
    </recommendedName>
</protein>
<evidence type="ECO:0000256" key="2">
    <source>
        <dbReference type="ARBA" id="ARBA00023125"/>
    </source>
</evidence>
<reference evidence="6" key="1">
    <citation type="submission" date="2020-08" db="EMBL/GenBank/DDBJ databases">
        <title>Genome public.</title>
        <authorList>
            <person name="Liu C."/>
            <person name="Sun Q."/>
        </authorList>
    </citation>
    <scope>NUCLEOTIDE SEQUENCE</scope>
    <source>
        <strain evidence="6">BX22</strain>
    </source>
</reference>
<dbReference type="InterPro" id="IPR026282">
    <property type="entry name" value="MJ1563"/>
</dbReference>
<evidence type="ECO:0000313" key="7">
    <source>
        <dbReference type="Proteomes" id="UP000637359"/>
    </source>
</evidence>
<dbReference type="PIRSF" id="PIRSF006707">
    <property type="entry name" value="MJ1563"/>
    <property type="match status" value="1"/>
</dbReference>
<gene>
    <name evidence="6" type="ORF">H8S33_07280</name>
</gene>
<evidence type="ECO:0000256" key="1">
    <source>
        <dbReference type="ARBA" id="ARBA00023015"/>
    </source>
</evidence>
<dbReference type="InterPro" id="IPR002831">
    <property type="entry name" value="Tscrpt_reg_TrmB_N"/>
</dbReference>
<dbReference type="SUPFAM" id="SSF46785">
    <property type="entry name" value="Winged helix' DNA-binding domain"/>
    <property type="match status" value="1"/>
</dbReference>
<comment type="similarity">
    <text evidence="4">Belongs to the GbsR family.</text>
</comment>
<dbReference type="PANTHER" id="PTHR38465">
    <property type="entry name" value="HTH-TYPE TRANSCRIPTIONAL REGULATOR MJ1563-RELATED"/>
    <property type="match status" value="1"/>
</dbReference>
<dbReference type="InterPro" id="IPR036388">
    <property type="entry name" value="WH-like_DNA-bd_sf"/>
</dbReference>